<dbReference type="Pfam" id="PF00149">
    <property type="entry name" value="Metallophos"/>
    <property type="match status" value="1"/>
</dbReference>
<evidence type="ECO:0000256" key="2">
    <source>
        <dbReference type="ARBA" id="ARBA00022801"/>
    </source>
</evidence>
<protein>
    <submittedName>
        <fullName evidence="5">Tartrate-resistant acid phosphatase type 5</fullName>
    </submittedName>
</protein>
<dbReference type="GO" id="GO:0016787">
    <property type="term" value="F:hydrolase activity"/>
    <property type="evidence" value="ECO:0007669"/>
    <property type="project" value="UniProtKB-KW"/>
</dbReference>
<keyword evidence="1" id="KW-0732">Signal</keyword>
<accession>A0A1H5NT08</accession>
<sequence length="343" mass="38463">MVISKRLTFKRVALCSGVTFALLLIAGGYWICTPPSPYVPLSTLDSASVSMIAVGDQGSGKLQQWRVGQAMEKVASNEGRLNMVVFLGDNFYGNSLTSTHDLSWQTKFERVYWGHWLSHVPFYAVLGNHDYPVSQKYEIEYGQQHKGSGRWQMPASSYVKDFGDVNGRPLVRMVFLDTSAPRETFQQQIDLIDQAFQAEGEPPVWRIVASHHPIRNQGQHGEDPDLVARLLPALERNNVDMLLSGHDHNQQLLLRTGEPAWVISGAGGQTLYALNMPALDSTFTTSRAGFAKLDLDAHRLRLAYYDDRGDLEAGYHWARECPWMAKGCLLRDEPQRTGVQLAQ</sequence>
<evidence type="ECO:0000256" key="1">
    <source>
        <dbReference type="ARBA" id="ARBA00022729"/>
    </source>
</evidence>
<dbReference type="PANTHER" id="PTHR10161:SF14">
    <property type="entry name" value="TARTRATE-RESISTANT ACID PHOSPHATASE TYPE 5"/>
    <property type="match status" value="1"/>
</dbReference>
<dbReference type="Gene3D" id="3.60.21.10">
    <property type="match status" value="1"/>
</dbReference>
<reference evidence="5" key="1">
    <citation type="submission" date="2016-10" db="EMBL/GenBank/DDBJ databases">
        <authorList>
            <person name="Varghese N."/>
            <person name="Submissions S."/>
        </authorList>
    </citation>
    <scope>NUCLEOTIDE SEQUENCE [LARGE SCALE GENOMIC DNA]</scope>
    <source>
        <strain evidence="5">LMG 25555</strain>
    </source>
</reference>
<gene>
    <name evidence="5" type="ORF">SAMN04489800_3838</name>
</gene>
<keyword evidence="6" id="KW-1185">Reference proteome</keyword>
<name>A0A1H5NT08_PSEDM</name>
<keyword evidence="3" id="KW-0472">Membrane</keyword>
<evidence type="ECO:0000256" key="3">
    <source>
        <dbReference type="SAM" id="Phobius"/>
    </source>
</evidence>
<evidence type="ECO:0000259" key="4">
    <source>
        <dbReference type="Pfam" id="PF00149"/>
    </source>
</evidence>
<evidence type="ECO:0000313" key="6">
    <source>
        <dbReference type="Proteomes" id="UP000183613"/>
    </source>
</evidence>
<feature type="transmembrane region" description="Helical" evidence="3">
    <location>
        <begin position="12"/>
        <end position="31"/>
    </location>
</feature>
<dbReference type="InterPro" id="IPR051558">
    <property type="entry name" value="Metallophosphoesterase_PAP"/>
</dbReference>
<evidence type="ECO:0000313" key="5">
    <source>
        <dbReference type="EMBL" id="SEF03848.1"/>
    </source>
</evidence>
<dbReference type="SUPFAM" id="SSF56300">
    <property type="entry name" value="Metallo-dependent phosphatases"/>
    <property type="match status" value="1"/>
</dbReference>
<dbReference type="InterPro" id="IPR029052">
    <property type="entry name" value="Metallo-depent_PP-like"/>
</dbReference>
<dbReference type="EMBL" id="FNUD01000002">
    <property type="protein sequence ID" value="SEF03848.1"/>
    <property type="molecule type" value="Genomic_DNA"/>
</dbReference>
<dbReference type="InterPro" id="IPR004843">
    <property type="entry name" value="Calcineurin-like_PHP"/>
</dbReference>
<keyword evidence="3" id="KW-0812">Transmembrane</keyword>
<keyword evidence="2" id="KW-0378">Hydrolase</keyword>
<organism evidence="5 6">
    <name type="scientific">Pseudomonas deceptionensis</name>
    <dbReference type="NCBI Taxonomy" id="882211"/>
    <lineage>
        <taxon>Bacteria</taxon>
        <taxon>Pseudomonadati</taxon>
        <taxon>Pseudomonadota</taxon>
        <taxon>Gammaproteobacteria</taxon>
        <taxon>Pseudomonadales</taxon>
        <taxon>Pseudomonadaceae</taxon>
        <taxon>Pseudomonas</taxon>
    </lineage>
</organism>
<proteinExistence type="predicted"/>
<dbReference type="Proteomes" id="UP000183613">
    <property type="component" value="Unassembled WGS sequence"/>
</dbReference>
<comment type="caution">
    <text evidence="5">The sequence shown here is derived from an EMBL/GenBank/DDBJ whole genome shotgun (WGS) entry which is preliminary data.</text>
</comment>
<keyword evidence="3" id="KW-1133">Transmembrane helix</keyword>
<feature type="domain" description="Calcineurin-like phosphoesterase" evidence="4">
    <location>
        <begin position="66"/>
        <end position="249"/>
    </location>
</feature>
<dbReference type="PANTHER" id="PTHR10161">
    <property type="entry name" value="TARTRATE-RESISTANT ACID PHOSPHATASE TYPE 5"/>
    <property type="match status" value="1"/>
</dbReference>
<dbReference type="AlphaFoldDB" id="A0A1H5NT08"/>